<evidence type="ECO:0000259" key="1">
    <source>
        <dbReference type="PROSITE" id="PS50043"/>
    </source>
</evidence>
<organism evidence="2 3">
    <name type="scientific">Streptomyces microflavus</name>
    <name type="common">Streptomyces lipmanii</name>
    <dbReference type="NCBI Taxonomy" id="1919"/>
    <lineage>
        <taxon>Bacteria</taxon>
        <taxon>Bacillati</taxon>
        <taxon>Actinomycetota</taxon>
        <taxon>Actinomycetes</taxon>
        <taxon>Kitasatosporales</taxon>
        <taxon>Streptomycetaceae</taxon>
        <taxon>Streptomyces</taxon>
    </lineage>
</organism>
<reference evidence="2 3" key="1">
    <citation type="submission" date="2020-01" db="EMBL/GenBank/DDBJ databases">
        <title>Insect and environment-associated Actinomycetes.</title>
        <authorList>
            <person name="Currrie C."/>
            <person name="Chevrette M."/>
            <person name="Carlson C."/>
            <person name="Stubbendieck R."/>
            <person name="Wendt-Pienkowski E."/>
        </authorList>
    </citation>
    <scope>NUCLEOTIDE SEQUENCE [LARGE SCALE GENOMIC DNA]</scope>
    <source>
        <strain evidence="2 3">SID14438</strain>
    </source>
</reference>
<protein>
    <submittedName>
        <fullName evidence="2">Response regulator transcription factor</fullName>
    </submittedName>
</protein>
<dbReference type="PROSITE" id="PS50043">
    <property type="entry name" value="HTH_LUXR_2"/>
    <property type="match status" value="1"/>
</dbReference>
<dbReference type="InterPro" id="IPR036388">
    <property type="entry name" value="WH-like_DNA-bd_sf"/>
</dbReference>
<comment type="caution">
    <text evidence="2">The sequence shown here is derived from an EMBL/GenBank/DDBJ whole genome shotgun (WGS) entry which is preliminary data.</text>
</comment>
<evidence type="ECO:0000313" key="3">
    <source>
        <dbReference type="Proteomes" id="UP000471648"/>
    </source>
</evidence>
<dbReference type="GO" id="GO:0006355">
    <property type="term" value="P:regulation of DNA-templated transcription"/>
    <property type="evidence" value="ECO:0007669"/>
    <property type="project" value="InterPro"/>
</dbReference>
<gene>
    <name evidence="2" type="ORF">G3I39_30695</name>
</gene>
<dbReference type="EMBL" id="JAAGME010001294">
    <property type="protein sequence ID" value="NEB71402.1"/>
    <property type="molecule type" value="Genomic_DNA"/>
</dbReference>
<feature type="non-terminal residue" evidence="2">
    <location>
        <position position="1"/>
    </location>
</feature>
<dbReference type="Proteomes" id="UP000471648">
    <property type="component" value="Unassembled WGS sequence"/>
</dbReference>
<dbReference type="Gene3D" id="1.10.10.10">
    <property type="entry name" value="Winged helix-like DNA-binding domain superfamily/Winged helix DNA-binding domain"/>
    <property type="match status" value="1"/>
</dbReference>
<sequence>VKNHINRIFAKLHAPNRSAAIATWLGTNPSSSPRTAPR</sequence>
<proteinExistence type="predicted"/>
<accession>A0A6N9VIY0</accession>
<feature type="domain" description="HTH luxR-type" evidence="1">
    <location>
        <begin position="1"/>
        <end position="28"/>
    </location>
</feature>
<dbReference type="AlphaFoldDB" id="A0A6N9VIY0"/>
<name>A0A6N9VIY0_STRMI</name>
<evidence type="ECO:0000313" key="2">
    <source>
        <dbReference type="EMBL" id="NEB71402.1"/>
    </source>
</evidence>
<dbReference type="InterPro" id="IPR000792">
    <property type="entry name" value="Tscrpt_reg_LuxR_C"/>
</dbReference>